<dbReference type="EMBL" id="HBEZ01001212">
    <property type="protein sequence ID" value="CAD8623036.1"/>
    <property type="molecule type" value="Transcribed_RNA"/>
</dbReference>
<dbReference type="AlphaFoldDB" id="A0A7S0QCM1"/>
<protein>
    <submittedName>
        <fullName evidence="1">Uncharacterized protein</fullName>
    </submittedName>
</protein>
<organism evidence="1">
    <name type="scientific">Cryptomonas curvata</name>
    <dbReference type="NCBI Taxonomy" id="233186"/>
    <lineage>
        <taxon>Eukaryota</taxon>
        <taxon>Cryptophyceae</taxon>
        <taxon>Cryptomonadales</taxon>
        <taxon>Cryptomonadaceae</taxon>
        <taxon>Cryptomonas</taxon>
    </lineage>
</organism>
<evidence type="ECO:0000313" key="1">
    <source>
        <dbReference type="EMBL" id="CAD8623036.1"/>
    </source>
</evidence>
<sequence>MCAPLNHKLSPVLSPAVEAIENAIQDPFCGIYVHWGPFGSGKAVALQDLTLIMRSKGHVVKYLDAQDTDVLTIENPKFTDWLLSDPGLHFGRFKSFLPSSKIGPTVIIINRFDYFMMKPRAKAVIKAVLLSALENQNFKIVLGITRCDDALEILKWNGGEKIRIAASAGCGRWGIDDIIAIAAFENRLKRLKDEERAEIIRLGAVSGSPSVFHEMVFTGPNVDLALMSHQEYAEGIEKLNSI</sequence>
<accession>A0A7S0QCM1</accession>
<reference evidence="1" key="1">
    <citation type="submission" date="2021-01" db="EMBL/GenBank/DDBJ databases">
        <authorList>
            <person name="Corre E."/>
            <person name="Pelletier E."/>
            <person name="Niang G."/>
            <person name="Scheremetjew M."/>
            <person name="Finn R."/>
            <person name="Kale V."/>
            <person name="Holt S."/>
            <person name="Cochrane G."/>
            <person name="Meng A."/>
            <person name="Brown T."/>
            <person name="Cohen L."/>
        </authorList>
    </citation>
    <scope>NUCLEOTIDE SEQUENCE</scope>
    <source>
        <strain evidence="1">CCAP979/52</strain>
    </source>
</reference>
<proteinExistence type="predicted"/>
<name>A0A7S0QCM1_9CRYP</name>
<gene>
    <name evidence="1" type="ORF">CCUR1050_LOCUS711</name>
</gene>